<proteinExistence type="inferred from homology"/>
<dbReference type="RefSeq" id="WP_311661040.1">
    <property type="nucleotide sequence ID" value="NZ_JAVREX010000020.1"/>
</dbReference>
<evidence type="ECO:0000313" key="6">
    <source>
        <dbReference type="EMBL" id="MDT0432197.1"/>
    </source>
</evidence>
<dbReference type="Proteomes" id="UP001183777">
    <property type="component" value="Unassembled WGS sequence"/>
</dbReference>
<dbReference type="EC" id="2.4.-.-" evidence="6"/>
<dbReference type="Pfam" id="PF00535">
    <property type="entry name" value="Glycos_transf_2"/>
    <property type="match status" value="1"/>
</dbReference>
<dbReference type="EMBL" id="JAVREX010000020">
    <property type="protein sequence ID" value="MDT0432197.1"/>
    <property type="molecule type" value="Genomic_DNA"/>
</dbReference>
<comment type="caution">
    <text evidence="6">The sequence shown here is derived from an EMBL/GenBank/DDBJ whole genome shotgun (WGS) entry which is preliminary data.</text>
</comment>
<evidence type="ECO:0000256" key="1">
    <source>
        <dbReference type="ARBA" id="ARBA00004776"/>
    </source>
</evidence>
<evidence type="ECO:0000256" key="2">
    <source>
        <dbReference type="ARBA" id="ARBA00006739"/>
    </source>
</evidence>
<reference evidence="7" key="1">
    <citation type="submission" date="2023-07" db="EMBL/GenBank/DDBJ databases">
        <title>30 novel species of actinomycetes from the DSMZ collection.</title>
        <authorList>
            <person name="Nouioui I."/>
        </authorList>
    </citation>
    <scope>NUCLEOTIDE SEQUENCE [LARGE SCALE GENOMIC DNA]</scope>
    <source>
        <strain evidence="7">DSM 41770</strain>
    </source>
</reference>
<feature type="domain" description="Glycosyltransferase 2-like" evidence="5">
    <location>
        <begin position="19"/>
        <end position="133"/>
    </location>
</feature>
<dbReference type="GO" id="GO:0016757">
    <property type="term" value="F:glycosyltransferase activity"/>
    <property type="evidence" value="ECO:0007669"/>
    <property type="project" value="UniProtKB-KW"/>
</dbReference>
<comment type="pathway">
    <text evidence="1">Cell wall biogenesis; cell wall polysaccharide biosynthesis.</text>
</comment>
<dbReference type="PANTHER" id="PTHR43179">
    <property type="entry name" value="RHAMNOSYLTRANSFERASE WBBL"/>
    <property type="match status" value="1"/>
</dbReference>
<dbReference type="Gene3D" id="3.90.550.10">
    <property type="entry name" value="Spore Coat Polysaccharide Biosynthesis Protein SpsA, Chain A"/>
    <property type="match status" value="1"/>
</dbReference>
<sequence length="342" mass="36408">MTSDARSGGERPYPVEVYSVVVPTIGRRCLDDCLSALAAAADPPPHEVLVVDDRPDPDGPLDVSGAGPLADRVRVLATHGRGPAAARNAGLREVAAPWVVFLDDDVTVRPDWGARLARDLAEAGPGTVGVQGRLTVPLPDDRRPTDWERCTAGLAKAAWATADMAYRTRTVRAAGGFDERFPRAFREDADLALRMMGEGWGLVRGSRATVHPVRPADRWISLRTQRGNADDVLMSRLHGSDWWFRAEAPRGRLPGHAATTAAGLTALVLALAGRRRTAAVAAGLWAAGTAEFAWARIAPGPRTATEITTMLATSAAIPPLAVGHWLAGHLRHRGAAPWGGRS</sequence>
<keyword evidence="7" id="KW-1185">Reference proteome</keyword>
<dbReference type="InterPro" id="IPR029044">
    <property type="entry name" value="Nucleotide-diphossugar_trans"/>
</dbReference>
<dbReference type="InterPro" id="IPR001173">
    <property type="entry name" value="Glyco_trans_2-like"/>
</dbReference>
<protein>
    <submittedName>
        <fullName evidence="6">Glycosyltransferase</fullName>
        <ecNumber evidence="6">2.4.-.-</ecNumber>
    </submittedName>
</protein>
<comment type="similarity">
    <text evidence="2">Belongs to the glycosyltransferase 2 family.</text>
</comment>
<accession>A0ABU2RUF2</accession>
<dbReference type="SUPFAM" id="SSF53448">
    <property type="entry name" value="Nucleotide-diphospho-sugar transferases"/>
    <property type="match status" value="1"/>
</dbReference>
<keyword evidence="4 6" id="KW-0808">Transferase</keyword>
<gene>
    <name evidence="6" type="ORF">RM649_31775</name>
</gene>
<dbReference type="PANTHER" id="PTHR43179:SF12">
    <property type="entry name" value="GALACTOFURANOSYLTRANSFERASE GLFT2"/>
    <property type="match status" value="1"/>
</dbReference>
<keyword evidence="3 6" id="KW-0328">Glycosyltransferase</keyword>
<organism evidence="6 7">
    <name type="scientific">Streptomyces salyersiae</name>
    <dbReference type="NCBI Taxonomy" id="3075530"/>
    <lineage>
        <taxon>Bacteria</taxon>
        <taxon>Bacillati</taxon>
        <taxon>Actinomycetota</taxon>
        <taxon>Actinomycetes</taxon>
        <taxon>Kitasatosporales</taxon>
        <taxon>Streptomycetaceae</taxon>
        <taxon>Streptomyces</taxon>
    </lineage>
</organism>
<evidence type="ECO:0000256" key="4">
    <source>
        <dbReference type="ARBA" id="ARBA00022679"/>
    </source>
</evidence>
<evidence type="ECO:0000313" key="7">
    <source>
        <dbReference type="Proteomes" id="UP001183777"/>
    </source>
</evidence>
<name>A0ABU2RUF2_9ACTN</name>
<evidence type="ECO:0000259" key="5">
    <source>
        <dbReference type="Pfam" id="PF00535"/>
    </source>
</evidence>
<evidence type="ECO:0000256" key="3">
    <source>
        <dbReference type="ARBA" id="ARBA00022676"/>
    </source>
</evidence>